<accession>A0A4R6EI00</accession>
<dbReference type="InterPro" id="IPR011108">
    <property type="entry name" value="RMMBL"/>
</dbReference>
<dbReference type="InterPro" id="IPR022712">
    <property type="entry name" value="Beta_Casp"/>
</dbReference>
<keyword evidence="5" id="KW-1185">Reference proteome</keyword>
<evidence type="ECO:0000256" key="1">
    <source>
        <dbReference type="ARBA" id="ARBA00022801"/>
    </source>
</evidence>
<dbReference type="GO" id="GO:0016787">
    <property type="term" value="F:hydrolase activity"/>
    <property type="evidence" value="ECO:0007669"/>
    <property type="project" value="UniProtKB-KW"/>
</dbReference>
<dbReference type="InterPro" id="IPR050698">
    <property type="entry name" value="MBL"/>
</dbReference>
<feature type="domain" description="Metallo-beta-lactamase" evidence="2">
    <location>
        <begin position="41"/>
        <end position="263"/>
    </location>
</feature>
<dbReference type="GO" id="GO:0004521">
    <property type="term" value="F:RNA endonuclease activity"/>
    <property type="evidence" value="ECO:0007669"/>
    <property type="project" value="TreeGrafter"/>
</dbReference>
<keyword evidence="1" id="KW-0378">Hydrolase</keyword>
<dbReference type="PANTHER" id="PTHR11203">
    <property type="entry name" value="CLEAVAGE AND POLYADENYLATION SPECIFICITY FACTOR FAMILY MEMBER"/>
    <property type="match status" value="1"/>
</dbReference>
<organism evidence="4 5">
    <name type="scientific">Azoarcus indigens</name>
    <dbReference type="NCBI Taxonomy" id="29545"/>
    <lineage>
        <taxon>Bacteria</taxon>
        <taxon>Pseudomonadati</taxon>
        <taxon>Pseudomonadota</taxon>
        <taxon>Betaproteobacteria</taxon>
        <taxon>Rhodocyclales</taxon>
        <taxon>Zoogloeaceae</taxon>
        <taxon>Azoarcus</taxon>
    </lineage>
</organism>
<dbReference type="InterPro" id="IPR001279">
    <property type="entry name" value="Metallo-B-lactamas"/>
</dbReference>
<evidence type="ECO:0000313" key="5">
    <source>
        <dbReference type="Proteomes" id="UP000295129"/>
    </source>
</evidence>
<evidence type="ECO:0000313" key="4">
    <source>
        <dbReference type="EMBL" id="TDN57067.1"/>
    </source>
</evidence>
<dbReference type="Pfam" id="PF07521">
    <property type="entry name" value="RMMBL"/>
    <property type="match status" value="1"/>
</dbReference>
<dbReference type="SMART" id="SM01027">
    <property type="entry name" value="Beta-Casp"/>
    <property type="match status" value="1"/>
</dbReference>
<gene>
    <name evidence="4" type="ORF">C7389_101451</name>
</gene>
<protein>
    <submittedName>
        <fullName evidence="4">Metallo-beta-lactamase family protein</fullName>
    </submittedName>
</protein>
<dbReference type="SMART" id="SM00849">
    <property type="entry name" value="Lactamase_B"/>
    <property type="match status" value="1"/>
</dbReference>
<proteinExistence type="predicted"/>
<dbReference type="CDD" id="cd16295">
    <property type="entry name" value="TTHA0252-CPSF-like_MBL-fold"/>
    <property type="match status" value="1"/>
</dbReference>
<dbReference type="InterPro" id="IPR036866">
    <property type="entry name" value="RibonucZ/Hydroxyglut_hydro"/>
</dbReference>
<dbReference type="PANTHER" id="PTHR11203:SF37">
    <property type="entry name" value="INTEGRATOR COMPLEX SUBUNIT 11"/>
    <property type="match status" value="1"/>
</dbReference>
<evidence type="ECO:0000259" key="2">
    <source>
        <dbReference type="SMART" id="SM00849"/>
    </source>
</evidence>
<dbReference type="Pfam" id="PF00753">
    <property type="entry name" value="Lactamase_B"/>
    <property type="match status" value="1"/>
</dbReference>
<dbReference type="EMBL" id="SNVV01000001">
    <property type="protein sequence ID" value="TDN57067.1"/>
    <property type="molecule type" value="Genomic_DNA"/>
</dbReference>
<name>A0A4R6EI00_9RHOO</name>
<dbReference type="Gene3D" id="3.60.15.10">
    <property type="entry name" value="Ribonuclease Z/Hydroxyacylglutathione hydrolase-like"/>
    <property type="match status" value="1"/>
</dbReference>
<dbReference type="Gene3D" id="3.40.50.10890">
    <property type="match status" value="1"/>
</dbReference>
<feature type="domain" description="Beta-Casp" evidence="3">
    <location>
        <begin position="275"/>
        <end position="394"/>
    </location>
</feature>
<dbReference type="AlphaFoldDB" id="A0A4R6EI00"/>
<evidence type="ECO:0000259" key="3">
    <source>
        <dbReference type="SMART" id="SM01027"/>
    </source>
</evidence>
<dbReference type="Pfam" id="PF10996">
    <property type="entry name" value="Beta-Casp"/>
    <property type="match status" value="1"/>
</dbReference>
<dbReference type="SUPFAM" id="SSF56281">
    <property type="entry name" value="Metallo-hydrolase/oxidoreductase"/>
    <property type="match status" value="1"/>
</dbReference>
<sequence length="479" mass="52614">MPGLGSISHIRMAACLLSHKENKREIPMLTLTSLGGAGTVTGSKHLLTCGGTRILVDCGLFQGLKNLRELNWQRLPLSPRDINAVVLTHAHLDHCGYLPRLVLDGFHGRIFATPATRDVAELILLDSAWLQEKDAEFANRKGFSKHKPALPLYRVPDAEQALERFRPTPLHRETELPGGAKLLFRRAGHILGAATAQLDIGGQRIVFSGDLGREDDAIMHAPERVAEADYVVIESTYGNRRHDATNPVEALGKVVERTVQRGGTVVIPAFAVGRAQSLIYDLWLLRRQGRLQNVPVYLDSPMATSVTELMRRHQGEHKLAAADYEAACAAVTYVRDVEASKALSANRYPKVIIAASGMATGGRVLHHIAAFGPDHRSTLLFSGFQAAGTRGRKLLEGAREVKAYGQWITVNAEVTELPMLSAHADSDGLLHWLCGFQRPPKRVFIVHGEAEASEALRERILRELGWAATVPLQDQVFEL</sequence>
<comment type="caution">
    <text evidence="4">The sequence shown here is derived from an EMBL/GenBank/DDBJ whole genome shotgun (WGS) entry which is preliminary data.</text>
</comment>
<reference evidence="4 5" key="1">
    <citation type="submission" date="2019-03" db="EMBL/GenBank/DDBJ databases">
        <title>Genomic Encyclopedia of Type Strains, Phase IV (KMG-IV): sequencing the most valuable type-strain genomes for metagenomic binning, comparative biology and taxonomic classification.</title>
        <authorList>
            <person name="Goeker M."/>
        </authorList>
    </citation>
    <scope>NUCLEOTIDE SEQUENCE [LARGE SCALE GENOMIC DNA]</scope>
    <source>
        <strain evidence="4 5">DSM 12121</strain>
    </source>
</reference>
<dbReference type="Proteomes" id="UP000295129">
    <property type="component" value="Unassembled WGS sequence"/>
</dbReference>